<dbReference type="OrthoDB" id="297364at2759"/>
<feature type="domain" description="Cyclic nucleotide-binding" evidence="1">
    <location>
        <begin position="15"/>
        <end position="65"/>
    </location>
</feature>
<gene>
    <name evidence="2" type="ORF">RFI_19963</name>
</gene>
<dbReference type="SUPFAM" id="SSF51206">
    <property type="entry name" value="cAMP-binding domain-like"/>
    <property type="match status" value="1"/>
</dbReference>
<proteinExistence type="predicted"/>
<protein>
    <submittedName>
        <fullName evidence="2">Cyclic nucleotide-binding domain containing protein</fullName>
    </submittedName>
</protein>
<dbReference type="InterPro" id="IPR000595">
    <property type="entry name" value="cNMP-bd_dom"/>
</dbReference>
<dbReference type="InterPro" id="IPR018490">
    <property type="entry name" value="cNMP-bd_dom_sf"/>
</dbReference>
<name>X6MU74_RETFI</name>
<organism evidence="2 3">
    <name type="scientific">Reticulomyxa filosa</name>
    <dbReference type="NCBI Taxonomy" id="46433"/>
    <lineage>
        <taxon>Eukaryota</taxon>
        <taxon>Sar</taxon>
        <taxon>Rhizaria</taxon>
        <taxon>Retaria</taxon>
        <taxon>Foraminifera</taxon>
        <taxon>Monothalamids</taxon>
        <taxon>Reticulomyxidae</taxon>
        <taxon>Reticulomyxa</taxon>
    </lineage>
</organism>
<evidence type="ECO:0000259" key="1">
    <source>
        <dbReference type="PROSITE" id="PS50042"/>
    </source>
</evidence>
<dbReference type="AlphaFoldDB" id="X6MU74"/>
<dbReference type="EMBL" id="ASPP01016789">
    <property type="protein sequence ID" value="ETO17359.1"/>
    <property type="molecule type" value="Genomic_DNA"/>
</dbReference>
<reference evidence="2 3" key="1">
    <citation type="journal article" date="2013" name="Curr. Biol.">
        <title>The Genome of the Foraminiferan Reticulomyxa filosa.</title>
        <authorList>
            <person name="Glockner G."/>
            <person name="Hulsmann N."/>
            <person name="Schleicher M."/>
            <person name="Noegel A.A."/>
            <person name="Eichinger L."/>
            <person name="Gallinger C."/>
            <person name="Pawlowski J."/>
            <person name="Sierra R."/>
            <person name="Euteneuer U."/>
            <person name="Pillet L."/>
            <person name="Moustafa A."/>
            <person name="Platzer M."/>
            <person name="Groth M."/>
            <person name="Szafranski K."/>
            <person name="Schliwa M."/>
        </authorList>
    </citation>
    <scope>NUCLEOTIDE SEQUENCE [LARGE SCALE GENOMIC DNA]</scope>
</reference>
<feature type="non-terminal residue" evidence="2">
    <location>
        <position position="1"/>
    </location>
</feature>
<dbReference type="InterPro" id="IPR014710">
    <property type="entry name" value="RmlC-like_jellyroll"/>
</dbReference>
<comment type="caution">
    <text evidence="2">The sequence shown here is derived from an EMBL/GenBank/DDBJ whole genome shotgun (WGS) entry which is preliminary data.</text>
</comment>
<dbReference type="PROSITE" id="PS50042">
    <property type="entry name" value="CNMP_BINDING_3"/>
    <property type="match status" value="1"/>
</dbReference>
<sequence>KDFESKTTVLINIPAFKHLTRKTLEKLTFYMKEIKLCKDSILFKEGDQTDGLYLIKDGEFEITKRYKRSLKEKHKTQAFPIKIKKEIRCCTLSKNEALGLDFIIGRRSYRQYYNKITEKFTEMTNIQDEFFKNRLEANLKILGVEADIMEEEVIKSNNKDK</sequence>
<keyword evidence="3" id="KW-1185">Reference proteome</keyword>
<evidence type="ECO:0000313" key="3">
    <source>
        <dbReference type="Proteomes" id="UP000023152"/>
    </source>
</evidence>
<dbReference type="Proteomes" id="UP000023152">
    <property type="component" value="Unassembled WGS sequence"/>
</dbReference>
<dbReference type="CDD" id="cd00038">
    <property type="entry name" value="CAP_ED"/>
    <property type="match status" value="1"/>
</dbReference>
<accession>X6MU74</accession>
<dbReference type="Gene3D" id="2.60.120.10">
    <property type="entry name" value="Jelly Rolls"/>
    <property type="match status" value="1"/>
</dbReference>
<evidence type="ECO:0000313" key="2">
    <source>
        <dbReference type="EMBL" id="ETO17359.1"/>
    </source>
</evidence>